<feature type="transmembrane region" description="Helical" evidence="1">
    <location>
        <begin position="233"/>
        <end position="256"/>
    </location>
</feature>
<dbReference type="Proteomes" id="UP000269801">
    <property type="component" value="Unassembled WGS sequence"/>
</dbReference>
<feature type="transmembrane region" description="Helical" evidence="1">
    <location>
        <begin position="157"/>
        <end position="178"/>
    </location>
</feature>
<evidence type="ECO:0000256" key="1">
    <source>
        <dbReference type="SAM" id="Phobius"/>
    </source>
</evidence>
<feature type="transmembrane region" description="Helical" evidence="1">
    <location>
        <begin position="184"/>
        <end position="212"/>
    </location>
</feature>
<sequence length="337" mass="38509">MNRNIMFAKNMILLAPFLTYVNSIYQNIGYSDYLDYFKKAVVVFKGYEISGTKTQLHLLGETSMAKLTIPVEIEAFNLLSKTSIFKQTDYFKLMLVKNNKECLDSFNACDTLKISNFGEFEKNAKESVSYLSKIFFVMSAFEGKSNNNQALSFATMLVKYSLIGSLIMILATFIVPFYHHSKKLLYFFVLILYSIIQLIFVIPFSAALKWCFGGEYDIMHEVKQLVFNTAIEPIVYLSSYVIYINLCFTFLAIFSIDFTASSSTISSIFSFDISAWLNTIMSFALMIYVFGKAHSKCEEITENVCTLFEVAKYKDIESELYAYSDKAASKAKKILLK</sequence>
<name>A0A3M5BEL3_PSESS</name>
<accession>A0A3M5BEL3</accession>
<feature type="transmembrane region" description="Helical" evidence="1">
    <location>
        <begin position="268"/>
        <end position="290"/>
    </location>
</feature>
<keyword evidence="1" id="KW-1133">Transmembrane helix</keyword>
<proteinExistence type="predicted"/>
<comment type="caution">
    <text evidence="2">The sequence shown here is derived from an EMBL/GenBank/DDBJ whole genome shotgun (WGS) entry which is preliminary data.</text>
</comment>
<gene>
    <name evidence="2" type="ORF">ALP70_01649</name>
</gene>
<keyword evidence="1" id="KW-0812">Transmembrane</keyword>
<keyword evidence="1" id="KW-0472">Membrane</keyword>
<dbReference type="AlphaFoldDB" id="A0A3M5BEL3"/>
<reference evidence="2 3" key="1">
    <citation type="submission" date="2018-08" db="EMBL/GenBank/DDBJ databases">
        <title>Recombination of ecologically and evolutionarily significant loci maintains genetic cohesion in the Pseudomonas syringae species complex.</title>
        <authorList>
            <person name="Dillon M."/>
            <person name="Thakur S."/>
            <person name="Almeida R.N.D."/>
            <person name="Weir B.S."/>
            <person name="Guttman D.S."/>
        </authorList>
    </citation>
    <scope>NUCLEOTIDE SEQUENCE [LARGE SCALE GENOMIC DNA]</scope>
    <source>
        <strain evidence="2 3">ICMP 13685</strain>
    </source>
</reference>
<organism evidence="2 3">
    <name type="scientific">Pseudomonas savastanoi</name>
    <name type="common">Pseudomonas syringae pv. savastanoi</name>
    <dbReference type="NCBI Taxonomy" id="29438"/>
    <lineage>
        <taxon>Bacteria</taxon>
        <taxon>Pseudomonadati</taxon>
        <taxon>Pseudomonadota</taxon>
        <taxon>Gammaproteobacteria</taxon>
        <taxon>Pseudomonadales</taxon>
        <taxon>Pseudomonadaceae</taxon>
        <taxon>Pseudomonas</taxon>
    </lineage>
</organism>
<dbReference type="EMBL" id="RBSL01000327">
    <property type="protein sequence ID" value="RMS23846.1"/>
    <property type="molecule type" value="Genomic_DNA"/>
</dbReference>
<evidence type="ECO:0000313" key="3">
    <source>
        <dbReference type="Proteomes" id="UP000269801"/>
    </source>
</evidence>
<protein>
    <submittedName>
        <fullName evidence="2">Uncharacterized protein</fullName>
    </submittedName>
</protein>
<evidence type="ECO:0000313" key="2">
    <source>
        <dbReference type="EMBL" id="RMS23846.1"/>
    </source>
</evidence>